<evidence type="ECO:0000259" key="4">
    <source>
        <dbReference type="Pfam" id="PF09822"/>
    </source>
</evidence>
<reference evidence="6" key="1">
    <citation type="submission" date="2018-05" db="EMBL/GenBank/DDBJ databases">
        <authorList>
            <person name="Lanie J.A."/>
            <person name="Ng W.-L."/>
            <person name="Kazmierczak K.M."/>
            <person name="Andrzejewski T.M."/>
            <person name="Davidsen T.M."/>
            <person name="Wayne K.J."/>
            <person name="Tettelin H."/>
            <person name="Glass J.I."/>
            <person name="Rusch D."/>
            <person name="Podicherti R."/>
            <person name="Tsui H.-C.T."/>
            <person name="Winkler M.E."/>
        </authorList>
    </citation>
    <scope>NUCLEOTIDE SEQUENCE</scope>
</reference>
<keyword evidence="3" id="KW-0812">Transmembrane</keyword>
<gene>
    <name evidence="6" type="ORF">METZ01_LOCUS62857</name>
</gene>
<sequence length="636" mass="71944">MKEVSLPSTWGSVVLLLICLVAVNLMAHFFPLRYDLTEERLYTISEGSRKILAGLTDPVRINFYYSRNNSELPPNFKIYAQRVQELLEEYVALSKGMVVLKILDPKPDTDEEEWAQKYGIKPITLPSGNTVYFGAVISMLDQEMLLPYFDQRRENFLEYDISQAIQKVGSTSTSKVGLLSVLNLQGGRSMIPGQPPAQKWVFLNELEKSVTVENLALTIEEIPDDINLLIVLHPRSFNPRLRYAVDQYVLRGGRLVVLLDPNARIDMTSPANQFGQQPQLSSDLPELLKQWGVDYDVAKVVGDRLHATQVNTGQGVMSFPMWMTFRSDSLDQKHPITAQLENLLFVEAGSLKKAADSKTEFTPLLSLSAKSGLIDTFQLRFAAPDQLSRDMKVDGEAKAVMAITTGIFSSAFPNGQPVKEKKNPEASAAGEESEEETPLKHPHLLEAAELNSILLFSDVDFLSDQFSVQKLNFLGQTIIQPRNDNLNLMLNAAEHLSGNEALMSIRSRGRFSRPFTRLLAMQRQAQLRHQTEEKLLLSQLEEVQQRLNSLLESAGEQGQSEVILPPEVQVEIEKFREEERQARRKLREVRKILRQDIERLGQGLLLLNMLLVPLIVGIIGLIVYRLRTRLRRKTIR</sequence>
<feature type="coiled-coil region" evidence="1">
    <location>
        <begin position="533"/>
        <end position="596"/>
    </location>
</feature>
<dbReference type="Pfam" id="PF09822">
    <property type="entry name" value="ABC_transp_aux"/>
    <property type="match status" value="1"/>
</dbReference>
<proteinExistence type="predicted"/>
<feature type="domain" description="DUF7088" evidence="5">
    <location>
        <begin position="38"/>
        <end position="138"/>
    </location>
</feature>
<feature type="transmembrane region" description="Helical" evidence="3">
    <location>
        <begin position="604"/>
        <end position="626"/>
    </location>
</feature>
<evidence type="ECO:0000256" key="3">
    <source>
        <dbReference type="SAM" id="Phobius"/>
    </source>
</evidence>
<dbReference type="EMBL" id="UINC01003878">
    <property type="protein sequence ID" value="SVA10003.1"/>
    <property type="molecule type" value="Genomic_DNA"/>
</dbReference>
<feature type="region of interest" description="Disordered" evidence="2">
    <location>
        <begin position="414"/>
        <end position="438"/>
    </location>
</feature>
<feature type="domain" description="ABC-type uncharacterised transport system" evidence="4">
    <location>
        <begin position="175"/>
        <end position="492"/>
    </location>
</feature>
<name>A0A381T895_9ZZZZ</name>
<organism evidence="6">
    <name type="scientific">marine metagenome</name>
    <dbReference type="NCBI Taxonomy" id="408172"/>
    <lineage>
        <taxon>unclassified sequences</taxon>
        <taxon>metagenomes</taxon>
        <taxon>ecological metagenomes</taxon>
    </lineage>
</organism>
<dbReference type="InterPro" id="IPR019196">
    <property type="entry name" value="ABC_transp_unknown"/>
</dbReference>
<keyword evidence="1" id="KW-0175">Coiled coil</keyword>
<keyword evidence="3" id="KW-0472">Membrane</keyword>
<accession>A0A381T895</accession>
<evidence type="ECO:0000256" key="1">
    <source>
        <dbReference type="SAM" id="Coils"/>
    </source>
</evidence>
<keyword evidence="3" id="KW-1133">Transmembrane helix</keyword>
<dbReference type="Pfam" id="PF23357">
    <property type="entry name" value="DUF7088"/>
    <property type="match status" value="1"/>
</dbReference>
<dbReference type="AlphaFoldDB" id="A0A381T895"/>
<dbReference type="InterPro" id="IPR055396">
    <property type="entry name" value="DUF7088"/>
</dbReference>
<evidence type="ECO:0000313" key="6">
    <source>
        <dbReference type="EMBL" id="SVA10003.1"/>
    </source>
</evidence>
<evidence type="ECO:0000256" key="2">
    <source>
        <dbReference type="SAM" id="MobiDB-lite"/>
    </source>
</evidence>
<evidence type="ECO:0000259" key="5">
    <source>
        <dbReference type="Pfam" id="PF23357"/>
    </source>
</evidence>
<protein>
    <submittedName>
        <fullName evidence="6">Uncharacterized protein</fullName>
    </submittedName>
</protein>